<accession>A0A0K1QD32</accession>
<dbReference type="InterPro" id="IPR011009">
    <property type="entry name" value="Kinase-like_dom_sf"/>
</dbReference>
<keyword evidence="7" id="KW-1185">Reference proteome</keyword>
<keyword evidence="3 6" id="KW-0418">Kinase</keyword>
<dbReference type="EMBL" id="CP012333">
    <property type="protein sequence ID" value="AKV03572.1"/>
    <property type="molecule type" value="Genomic_DNA"/>
</dbReference>
<dbReference type="KEGG" id="llu:AKJ09_10235"/>
<evidence type="ECO:0000256" key="1">
    <source>
        <dbReference type="ARBA" id="ARBA00022679"/>
    </source>
</evidence>
<dbReference type="InterPro" id="IPR008266">
    <property type="entry name" value="Tyr_kinase_AS"/>
</dbReference>
<dbReference type="PANTHER" id="PTHR43289:SF34">
    <property type="entry name" value="SERINE_THREONINE-PROTEIN KINASE YBDM-RELATED"/>
    <property type="match status" value="1"/>
</dbReference>
<evidence type="ECO:0000256" key="3">
    <source>
        <dbReference type="ARBA" id="ARBA00022777"/>
    </source>
</evidence>
<keyword evidence="2" id="KW-0547">Nucleotide-binding</keyword>
<dbReference type="GO" id="GO:0005524">
    <property type="term" value="F:ATP binding"/>
    <property type="evidence" value="ECO:0007669"/>
    <property type="project" value="UniProtKB-KW"/>
</dbReference>
<gene>
    <name evidence="6" type="ORF">AKJ09_10235</name>
</gene>
<dbReference type="Pfam" id="PF14332">
    <property type="entry name" value="DUF4388"/>
    <property type="match status" value="1"/>
</dbReference>
<dbReference type="STRING" id="1391654.AKJ09_10235"/>
<dbReference type="Gene3D" id="3.30.200.20">
    <property type="entry name" value="Phosphorylase Kinase, domain 1"/>
    <property type="match status" value="1"/>
</dbReference>
<dbReference type="AlphaFoldDB" id="A0A0K1QD32"/>
<proteinExistence type="predicted"/>
<keyword evidence="1" id="KW-0808">Transferase</keyword>
<evidence type="ECO:0000313" key="6">
    <source>
        <dbReference type="EMBL" id="AKV03572.1"/>
    </source>
</evidence>
<dbReference type="PROSITE" id="PS00109">
    <property type="entry name" value="PROTEIN_KINASE_TYR"/>
    <property type="match status" value="1"/>
</dbReference>
<dbReference type="InterPro" id="IPR025497">
    <property type="entry name" value="PatA-like_N"/>
</dbReference>
<dbReference type="PROSITE" id="PS50011">
    <property type="entry name" value="PROTEIN_KINASE_DOM"/>
    <property type="match status" value="1"/>
</dbReference>
<organism evidence="6 7">
    <name type="scientific">Labilithrix luteola</name>
    <dbReference type="NCBI Taxonomy" id="1391654"/>
    <lineage>
        <taxon>Bacteria</taxon>
        <taxon>Pseudomonadati</taxon>
        <taxon>Myxococcota</taxon>
        <taxon>Polyangia</taxon>
        <taxon>Polyangiales</taxon>
        <taxon>Labilitrichaceae</taxon>
        <taxon>Labilithrix</taxon>
    </lineage>
</organism>
<dbReference type="PANTHER" id="PTHR43289">
    <property type="entry name" value="MITOGEN-ACTIVATED PROTEIN KINASE KINASE KINASE 20-RELATED"/>
    <property type="match status" value="1"/>
</dbReference>
<evidence type="ECO:0000259" key="5">
    <source>
        <dbReference type="PROSITE" id="PS50011"/>
    </source>
</evidence>
<dbReference type="SUPFAM" id="SSF56112">
    <property type="entry name" value="Protein kinase-like (PK-like)"/>
    <property type="match status" value="1"/>
</dbReference>
<feature type="domain" description="Protein kinase" evidence="5">
    <location>
        <begin position="10"/>
        <end position="290"/>
    </location>
</feature>
<dbReference type="Pfam" id="PF00069">
    <property type="entry name" value="Pkinase"/>
    <property type="match status" value="1"/>
</dbReference>
<keyword evidence="4" id="KW-0067">ATP-binding</keyword>
<dbReference type="GO" id="GO:0004674">
    <property type="term" value="F:protein serine/threonine kinase activity"/>
    <property type="evidence" value="ECO:0007669"/>
    <property type="project" value="UniProtKB-KW"/>
</dbReference>
<evidence type="ECO:0000256" key="4">
    <source>
        <dbReference type="ARBA" id="ARBA00022840"/>
    </source>
</evidence>
<keyword evidence="6" id="KW-0723">Serine/threonine-protein kinase</keyword>
<dbReference type="SUPFAM" id="SSF160246">
    <property type="entry name" value="EspE N-terminal domain-like"/>
    <property type="match status" value="1"/>
</dbReference>
<evidence type="ECO:0000256" key="2">
    <source>
        <dbReference type="ARBA" id="ARBA00022741"/>
    </source>
</evidence>
<dbReference type="Proteomes" id="UP000064967">
    <property type="component" value="Chromosome"/>
</dbReference>
<reference evidence="6 7" key="1">
    <citation type="submission" date="2015-08" db="EMBL/GenBank/DDBJ databases">
        <authorList>
            <person name="Babu N.S."/>
            <person name="Beckwith C.J."/>
            <person name="Beseler K.G."/>
            <person name="Brison A."/>
            <person name="Carone J.V."/>
            <person name="Caskin T.P."/>
            <person name="Diamond M."/>
            <person name="Durham M.E."/>
            <person name="Foxe J.M."/>
            <person name="Go M."/>
            <person name="Henderson B.A."/>
            <person name="Jones I.B."/>
            <person name="McGettigan J.A."/>
            <person name="Micheletti S.J."/>
            <person name="Nasrallah M.E."/>
            <person name="Ortiz D."/>
            <person name="Piller C.R."/>
            <person name="Privatt S.R."/>
            <person name="Schneider S.L."/>
            <person name="Sharp S."/>
            <person name="Smith T.C."/>
            <person name="Stanton J.D."/>
            <person name="Ullery H.E."/>
            <person name="Wilson R.J."/>
            <person name="Serrano M.G."/>
            <person name="Buck G."/>
            <person name="Lee V."/>
            <person name="Wang Y."/>
            <person name="Carvalho R."/>
            <person name="Voegtly L."/>
            <person name="Shi R."/>
            <person name="Duckworth R."/>
            <person name="Johnson A."/>
            <person name="Loviza R."/>
            <person name="Walstead R."/>
            <person name="Shah Z."/>
            <person name="Kiflezghi M."/>
            <person name="Wade K."/>
            <person name="Ball S.L."/>
            <person name="Bradley K.W."/>
            <person name="Asai D.J."/>
            <person name="Bowman C.A."/>
            <person name="Russell D.A."/>
            <person name="Pope W.H."/>
            <person name="Jacobs-Sera D."/>
            <person name="Hendrix R.W."/>
            <person name="Hatfull G.F."/>
        </authorList>
    </citation>
    <scope>NUCLEOTIDE SEQUENCE [LARGE SCALE GENOMIC DNA]</scope>
    <source>
        <strain evidence="6 7">DSM 27648</strain>
    </source>
</reference>
<sequence length="683" mass="75031">MSAPFRFGPFYLDARIAVGGTAEVYLARPAVPDTGLPDRLVVKRLLPHFASENEGRTMFEREARLHAAVRDANVVTVFHAGVDEKGEPYLAMEYIDGVDGYRLLRRLRQEDELLPIGVSIYIARRVLAALESVHAARDSTSGGSLGIVHRDVSPSNIYLSKDGTVKLGDFGIARSTTRATLRSEVGHVLKGKFGYLAPEQVAGETADHRADLFSLATVLAEMFLNRPLFPGGGQLAVLLAIRDCRIDALVDIKSRLPPGLFEVMSRGLSRDPAKRYESATEFSAALSPFEADPRLATREIAARVKWVQSASSSDQLKAVRESVRNLRASRAANPPPDFAVSETPSSIPDAMDYDVEFEAKTERYEIVPSFVQKANGEKLGPWAFARLMEALATGQVQRGDKVDFVGRGFQLVEQIEELVRFFPVTTAITNQLVGPGSPDFLHHIGEVSLLQTLMRLFVNSESGVLFAERSDESGESGRKELYFTNGKLHHVASSNASELLGEYLVRRGKLERAELDLALAVLPRYSGRMGDTLISMGLVGPVDIFRAIREQGRDRVADLFLWNGGTVTFYRGQDAPHVEFPLELELPALMLAGLEAAKPGEAPLDEYRPKLHRTLVPVRETPDIAPLMAMTWPPTVEMVRAMLTQPRPLRDLLKATTAAGELSPGDVLRAVEILVAARLLSFA</sequence>
<name>A0A0K1QD32_9BACT</name>
<dbReference type="RefSeq" id="WP_146654319.1">
    <property type="nucleotide sequence ID" value="NZ_CP012333.1"/>
</dbReference>
<dbReference type="OrthoDB" id="5480138at2"/>
<dbReference type="InterPro" id="IPR000719">
    <property type="entry name" value="Prot_kinase_dom"/>
</dbReference>
<protein>
    <submittedName>
        <fullName evidence="6">Serine/threonine protein kinase</fullName>
    </submittedName>
</protein>
<dbReference type="CDD" id="cd14014">
    <property type="entry name" value="STKc_PknB_like"/>
    <property type="match status" value="1"/>
</dbReference>
<evidence type="ECO:0000313" key="7">
    <source>
        <dbReference type="Proteomes" id="UP000064967"/>
    </source>
</evidence>
<dbReference type="Gene3D" id="1.10.510.10">
    <property type="entry name" value="Transferase(Phosphotransferase) domain 1"/>
    <property type="match status" value="1"/>
</dbReference>
<dbReference type="InterPro" id="IPR037257">
    <property type="entry name" value="T2SS_E_N_sf"/>
</dbReference>